<dbReference type="Pfam" id="PF00161">
    <property type="entry name" value="RIP"/>
    <property type="match status" value="1"/>
</dbReference>
<feature type="signal peptide" evidence="1">
    <location>
        <begin position="1"/>
        <end position="22"/>
    </location>
</feature>
<keyword evidence="1" id="KW-0732">Signal</keyword>
<name>A0A7Y6N4I6_9BURK</name>
<organism evidence="2 3">
    <name type="scientific">Paraburkholderia youngii</name>
    <dbReference type="NCBI Taxonomy" id="2782701"/>
    <lineage>
        <taxon>Bacteria</taxon>
        <taxon>Pseudomonadati</taxon>
        <taxon>Pseudomonadota</taxon>
        <taxon>Betaproteobacteria</taxon>
        <taxon>Burkholderiales</taxon>
        <taxon>Burkholderiaceae</taxon>
        <taxon>Paraburkholderia</taxon>
    </lineage>
</organism>
<gene>
    <name evidence="2" type="ORF">G5S42_39015</name>
</gene>
<evidence type="ECO:0000313" key="3">
    <source>
        <dbReference type="Proteomes" id="UP000594380"/>
    </source>
</evidence>
<evidence type="ECO:0000256" key="1">
    <source>
        <dbReference type="SAM" id="SignalP"/>
    </source>
</evidence>
<dbReference type="GO" id="GO:0030598">
    <property type="term" value="F:rRNA N-glycosylase activity"/>
    <property type="evidence" value="ECO:0007669"/>
    <property type="project" value="InterPro"/>
</dbReference>
<comment type="caution">
    <text evidence="2">The sequence shown here is derived from an EMBL/GenBank/DDBJ whole genome shotgun (WGS) entry which is preliminary data.</text>
</comment>
<feature type="chain" id="PRO_5031437273" evidence="1">
    <location>
        <begin position="23"/>
        <end position="283"/>
    </location>
</feature>
<dbReference type="EMBL" id="JAALDK010000003">
    <property type="protein sequence ID" value="NUY05554.1"/>
    <property type="molecule type" value="Genomic_DNA"/>
</dbReference>
<dbReference type="Proteomes" id="UP000594380">
    <property type="component" value="Unassembled WGS sequence"/>
</dbReference>
<dbReference type="SUPFAM" id="SSF56371">
    <property type="entry name" value="Ribosome inactivating proteins (RIP)"/>
    <property type="match status" value="1"/>
</dbReference>
<evidence type="ECO:0000313" key="2">
    <source>
        <dbReference type="EMBL" id="NUY05554.1"/>
    </source>
</evidence>
<dbReference type="InterPro" id="IPR036041">
    <property type="entry name" value="Ribosome-inact_prot_sf"/>
</dbReference>
<proteinExistence type="predicted"/>
<protein>
    <submittedName>
        <fullName evidence="2">Ribosome-inactivating protein</fullName>
    </submittedName>
</protein>
<dbReference type="InterPro" id="IPR001574">
    <property type="entry name" value="Ribosome_inactivat_prot"/>
</dbReference>
<accession>A0A7Y6N4I6</accession>
<dbReference type="GO" id="GO:0017148">
    <property type="term" value="P:negative regulation of translation"/>
    <property type="evidence" value="ECO:0007669"/>
    <property type="project" value="InterPro"/>
</dbReference>
<dbReference type="Gene3D" id="3.40.420.10">
    <property type="entry name" value="Ricin (A subunit), domain 1"/>
    <property type="match status" value="1"/>
</dbReference>
<reference evidence="2 3" key="1">
    <citation type="submission" date="2020-02" db="EMBL/GenBank/DDBJ databases">
        <title>Paraburkholderia simonii sp. nov. and Paraburkholderia youngii sp. nov. Brazilian and Mexican Mimosa-associated rhizobia.</title>
        <authorList>
            <person name="Mavima L."/>
            <person name="Beukes C.W."/>
            <person name="Chan W.Y."/>
            <person name="Palmer M."/>
            <person name="De Meyer S.E."/>
            <person name="James E.K."/>
            <person name="Venter S.N."/>
            <person name="Steenkamp E.T."/>
        </authorList>
    </citation>
    <scope>NUCLEOTIDE SEQUENCE [LARGE SCALE GENOMIC DNA]</scope>
    <source>
        <strain evidence="2 3">JPY169</strain>
    </source>
</reference>
<dbReference type="AlphaFoldDB" id="A0A7Y6N4I6"/>
<sequence length="283" mass="31171">MGRLPKAILISWCFSTCSFLYAAELRVDFGDQRQYVNSLNAVRVALGDPVSLPNIPVGRILYQLRPDASNIVEGDVVEIIGVDREDQNPDLRLVMKPSDLYLTGFIVGRVFYRFSDFAGSAGGRAQVNAPRRLVNSTVNLAVESGYLSLTRIAGIREDRTDLSIDRNSLKDGYKKLMKHGSSTKTINKAEAKALLSYATVLSEAIRFRSIQGKFAGAALGRYAYVPYRLSAEDSQRTVRWGRLSDEIRSVKGGATEIGASYGDPIPVKDVRDIFGMISSTMSK</sequence>
<dbReference type="InterPro" id="IPR016138">
    <property type="entry name" value="Ribosome_inactivat_prot_sub1"/>
</dbReference>